<sequence>MKNLIKTLVCVILVLSVVSCRSNDDDFTNKVNPRQEEVTKTIELIPNKTNKLVLSTYVSNTSSEHTYSYKLQSMIKRFKFISTKEDKIIKIHYDISFKFETEDKHGDYKYTHIERLLSRISRLEYNDTEVIGSHVTNTGGKQVRRIYDAKIFVTIYTESGKTYSRLIDRVDVQF</sequence>
<name>A0A8S5UQT3_9CAUD</name>
<evidence type="ECO:0000313" key="1">
    <source>
        <dbReference type="EMBL" id="DAF96803.1"/>
    </source>
</evidence>
<dbReference type="EMBL" id="BK016121">
    <property type="protein sequence ID" value="DAF96803.1"/>
    <property type="molecule type" value="Genomic_DNA"/>
</dbReference>
<proteinExistence type="predicted"/>
<dbReference type="PROSITE" id="PS51257">
    <property type="entry name" value="PROKAR_LIPOPROTEIN"/>
    <property type="match status" value="1"/>
</dbReference>
<organism evidence="1">
    <name type="scientific">Podoviridae sp. ctQyH19</name>
    <dbReference type="NCBI Taxonomy" id="2825249"/>
    <lineage>
        <taxon>Viruses</taxon>
        <taxon>Duplodnaviria</taxon>
        <taxon>Heunggongvirae</taxon>
        <taxon>Uroviricota</taxon>
        <taxon>Caudoviricetes</taxon>
    </lineage>
</organism>
<protein>
    <recommendedName>
        <fullName evidence="2">Lipoprotein</fullName>
    </recommendedName>
</protein>
<reference evidence="1" key="1">
    <citation type="journal article" date="2021" name="Proc. Natl. Acad. Sci. U.S.A.">
        <title>A Catalog of Tens of Thousands of Viruses from Human Metagenomes Reveals Hidden Associations with Chronic Diseases.</title>
        <authorList>
            <person name="Tisza M.J."/>
            <person name="Buck C.B."/>
        </authorList>
    </citation>
    <scope>NUCLEOTIDE SEQUENCE</scope>
    <source>
        <strain evidence="1">CtQyH19</strain>
    </source>
</reference>
<accession>A0A8S5UQT3</accession>
<evidence type="ECO:0008006" key="2">
    <source>
        <dbReference type="Google" id="ProtNLM"/>
    </source>
</evidence>